<feature type="domain" description="G" evidence="1">
    <location>
        <begin position="66"/>
        <end position="104"/>
    </location>
</feature>
<protein>
    <submittedName>
        <fullName evidence="3">Developmentally-regulated G- 3</fullName>
    </submittedName>
</protein>
<dbReference type="PANTHER" id="PTHR43127">
    <property type="entry name" value="DEVELOPMENTALLY-REGULATED GTP-BINDING PROTEIN 2"/>
    <property type="match status" value="1"/>
</dbReference>
<evidence type="ECO:0000259" key="1">
    <source>
        <dbReference type="Pfam" id="PF01926"/>
    </source>
</evidence>
<accession>A0A8S0UKE0</accession>
<dbReference type="Gramene" id="OE9A091585T1">
    <property type="protein sequence ID" value="OE9A091585C1"/>
    <property type="gene ID" value="OE9A091585"/>
</dbReference>
<dbReference type="OrthoDB" id="603at2759"/>
<dbReference type="EMBL" id="CACTIH010009039">
    <property type="protein sequence ID" value="CAA3020508.1"/>
    <property type="molecule type" value="Genomic_DNA"/>
</dbReference>
<sequence length="272" mass="30515">MATFMQKIKDIEDEMAKTQKNKATACHLGLLKAKLAKLWRELLAPSSKGGGGAGEGFDDTKSGDARVGLVGFPSVGKSTLLNKLRGTFSEVASYEFTTLSCCYSYWIFLGLLRVLKMARVEIDRERVEGFGIRLNKEPPNLTFRRKDKGGINFTSTVTNTNLDLETVKAICSEYRIHNADINLKYDATADDLIDVIEGSRATFAHLEWNLDGLLEKIWEYLNLTRIYTKPKGMNPDYNDPVILYTRACSNNLSMHWFGFKHEAQAPKGRQGA</sequence>
<comment type="caution">
    <text evidence="3">The sequence shown here is derived from an EMBL/GenBank/DDBJ whole genome shotgun (WGS) entry which is preliminary data.</text>
</comment>
<reference evidence="3 4" key="1">
    <citation type="submission" date="2019-12" db="EMBL/GenBank/DDBJ databases">
        <authorList>
            <person name="Alioto T."/>
            <person name="Alioto T."/>
            <person name="Gomez Garrido J."/>
        </authorList>
    </citation>
    <scope>NUCLEOTIDE SEQUENCE [LARGE SCALE GENOMIC DNA]</scope>
</reference>
<dbReference type="GO" id="GO:0003924">
    <property type="term" value="F:GTPase activity"/>
    <property type="evidence" value="ECO:0007669"/>
    <property type="project" value="InterPro"/>
</dbReference>
<proteinExistence type="predicted"/>
<dbReference type="InterPro" id="IPR031662">
    <property type="entry name" value="GTP-binding_2"/>
</dbReference>
<organism evidence="3 4">
    <name type="scientific">Olea europaea subsp. europaea</name>
    <dbReference type="NCBI Taxonomy" id="158383"/>
    <lineage>
        <taxon>Eukaryota</taxon>
        <taxon>Viridiplantae</taxon>
        <taxon>Streptophyta</taxon>
        <taxon>Embryophyta</taxon>
        <taxon>Tracheophyta</taxon>
        <taxon>Spermatophyta</taxon>
        <taxon>Magnoliopsida</taxon>
        <taxon>eudicotyledons</taxon>
        <taxon>Gunneridae</taxon>
        <taxon>Pentapetalae</taxon>
        <taxon>asterids</taxon>
        <taxon>lamiids</taxon>
        <taxon>Lamiales</taxon>
        <taxon>Oleaceae</taxon>
        <taxon>Oleeae</taxon>
        <taxon>Olea</taxon>
    </lineage>
</organism>
<name>A0A8S0UKE0_OLEEU</name>
<dbReference type="PRINTS" id="PR00326">
    <property type="entry name" value="GTP1OBG"/>
</dbReference>
<evidence type="ECO:0000259" key="2">
    <source>
        <dbReference type="Pfam" id="PF16897"/>
    </source>
</evidence>
<dbReference type="Pfam" id="PF16897">
    <property type="entry name" value="MMR_HSR1_Xtn"/>
    <property type="match status" value="1"/>
</dbReference>
<dbReference type="Proteomes" id="UP000594638">
    <property type="component" value="Unassembled WGS sequence"/>
</dbReference>
<dbReference type="GO" id="GO:0005525">
    <property type="term" value="F:GTP binding"/>
    <property type="evidence" value="ECO:0007669"/>
    <property type="project" value="InterPro"/>
</dbReference>
<dbReference type="AlphaFoldDB" id="A0A8S0UKE0"/>
<dbReference type="InterPro" id="IPR027417">
    <property type="entry name" value="P-loop_NTPase"/>
</dbReference>
<feature type="domain" description="GTP binding protein second" evidence="2">
    <location>
        <begin position="148"/>
        <end position="200"/>
    </location>
</feature>
<gene>
    <name evidence="3" type="ORF">OLEA9_A091585</name>
</gene>
<dbReference type="SUPFAM" id="SSF52540">
    <property type="entry name" value="P-loop containing nucleoside triphosphate hydrolases"/>
    <property type="match status" value="1"/>
</dbReference>
<dbReference type="InterPro" id="IPR006073">
    <property type="entry name" value="GTP-bd"/>
</dbReference>
<dbReference type="Gene3D" id="6.10.140.1070">
    <property type="match status" value="2"/>
</dbReference>
<dbReference type="InterPro" id="IPR012675">
    <property type="entry name" value="Beta-grasp_dom_sf"/>
</dbReference>
<dbReference type="Pfam" id="PF01926">
    <property type="entry name" value="MMR_HSR1"/>
    <property type="match status" value="1"/>
</dbReference>
<keyword evidence="4" id="KW-1185">Reference proteome</keyword>
<evidence type="ECO:0000313" key="4">
    <source>
        <dbReference type="Proteomes" id="UP000594638"/>
    </source>
</evidence>
<dbReference type="Gene3D" id="3.10.20.30">
    <property type="match status" value="1"/>
</dbReference>
<evidence type="ECO:0000313" key="3">
    <source>
        <dbReference type="EMBL" id="CAA3020508.1"/>
    </source>
</evidence>
<dbReference type="InterPro" id="IPR045001">
    <property type="entry name" value="DRG"/>
</dbReference>